<dbReference type="eggNOG" id="COG0784">
    <property type="taxonomic scope" value="Bacteria"/>
</dbReference>
<name>D7BHM4_ALLS1</name>
<dbReference type="CDD" id="cd00156">
    <property type="entry name" value="REC"/>
    <property type="match status" value="1"/>
</dbReference>
<feature type="modified residue" description="4-aspartylphosphate" evidence="2">
    <location>
        <position position="52"/>
    </location>
</feature>
<dbReference type="AlphaFoldDB" id="D7BHM4"/>
<dbReference type="Gene3D" id="3.40.50.2300">
    <property type="match status" value="1"/>
</dbReference>
<dbReference type="SUPFAM" id="SSF52172">
    <property type="entry name" value="CheY-like"/>
    <property type="match status" value="1"/>
</dbReference>
<organism evidence="4 5">
    <name type="scientific">Allomeiothermus silvanus (strain ATCC 700542 / DSM 9946 / NBRC 106475 / NCIMB 13440 / VI-R2)</name>
    <name type="common">Thermus silvanus</name>
    <dbReference type="NCBI Taxonomy" id="526227"/>
    <lineage>
        <taxon>Bacteria</taxon>
        <taxon>Thermotogati</taxon>
        <taxon>Deinococcota</taxon>
        <taxon>Deinococci</taxon>
        <taxon>Thermales</taxon>
        <taxon>Thermaceae</taxon>
        <taxon>Allomeiothermus</taxon>
    </lineage>
</organism>
<gene>
    <name evidence="4" type="ordered locus">Mesil_2092</name>
</gene>
<dbReference type="PANTHER" id="PTHR44591">
    <property type="entry name" value="STRESS RESPONSE REGULATOR PROTEIN 1"/>
    <property type="match status" value="1"/>
</dbReference>
<dbReference type="Proteomes" id="UP000001916">
    <property type="component" value="Chromosome"/>
</dbReference>
<dbReference type="InterPro" id="IPR011006">
    <property type="entry name" value="CheY-like_superfamily"/>
</dbReference>
<evidence type="ECO:0000313" key="5">
    <source>
        <dbReference type="Proteomes" id="UP000001916"/>
    </source>
</evidence>
<keyword evidence="5" id="KW-1185">Reference proteome</keyword>
<protein>
    <submittedName>
        <fullName evidence="4">Response regulator receiver protein</fullName>
    </submittedName>
</protein>
<reference evidence="4 5" key="1">
    <citation type="journal article" date="2010" name="Stand. Genomic Sci.">
        <title>Complete genome sequence of Meiothermus silvanus type strain (VI-R2).</title>
        <authorList>
            <person name="Sikorski J."/>
            <person name="Tindall B.J."/>
            <person name="Lowry S."/>
            <person name="Lucas S."/>
            <person name="Nolan M."/>
            <person name="Copeland A."/>
            <person name="Glavina Del Rio T."/>
            <person name="Tice H."/>
            <person name="Cheng J.F."/>
            <person name="Han C."/>
            <person name="Pitluck S."/>
            <person name="Liolios K."/>
            <person name="Ivanova N."/>
            <person name="Mavromatis K."/>
            <person name="Mikhailova N."/>
            <person name="Pati A."/>
            <person name="Goodwin L."/>
            <person name="Chen A."/>
            <person name="Palaniappan K."/>
            <person name="Land M."/>
            <person name="Hauser L."/>
            <person name="Chang Y.J."/>
            <person name="Jeffries C.D."/>
            <person name="Rohde M."/>
            <person name="Goker M."/>
            <person name="Woyke T."/>
            <person name="Bristow J."/>
            <person name="Eisen J.A."/>
            <person name="Markowitz V."/>
            <person name="Hugenholtz P."/>
            <person name="Kyrpides N.C."/>
            <person name="Klenk H.P."/>
            <person name="Lapidus A."/>
        </authorList>
    </citation>
    <scope>NUCLEOTIDE SEQUENCE [LARGE SCALE GENOMIC DNA]</scope>
    <source>
        <strain evidence="5">ATCC 700542 / DSM 9946 / VI-R2</strain>
    </source>
</reference>
<evidence type="ECO:0000259" key="3">
    <source>
        <dbReference type="PROSITE" id="PS50110"/>
    </source>
</evidence>
<dbReference type="PROSITE" id="PS50110">
    <property type="entry name" value="RESPONSE_REGULATORY"/>
    <property type="match status" value="1"/>
</dbReference>
<dbReference type="EMBL" id="CP002042">
    <property type="protein sequence ID" value="ADH63964.1"/>
    <property type="molecule type" value="Genomic_DNA"/>
</dbReference>
<feature type="domain" description="Response regulatory" evidence="3">
    <location>
        <begin position="3"/>
        <end position="118"/>
    </location>
</feature>
<keyword evidence="1 2" id="KW-0597">Phosphoprotein</keyword>
<dbReference type="InterPro" id="IPR001789">
    <property type="entry name" value="Sig_transdc_resp-reg_receiver"/>
</dbReference>
<dbReference type="GO" id="GO:0000160">
    <property type="term" value="P:phosphorelay signal transduction system"/>
    <property type="evidence" value="ECO:0007669"/>
    <property type="project" value="InterPro"/>
</dbReference>
<dbReference type="GO" id="GO:0003677">
    <property type="term" value="F:DNA binding"/>
    <property type="evidence" value="ECO:0007669"/>
    <property type="project" value="InterPro"/>
</dbReference>
<dbReference type="InterPro" id="IPR013670">
    <property type="entry name" value="EcoEI_R_C_dom"/>
</dbReference>
<dbReference type="HOGENOM" id="CLU_081269_0_0_0"/>
<dbReference type="Pfam" id="PF00072">
    <property type="entry name" value="Response_reg"/>
    <property type="match status" value="1"/>
</dbReference>
<dbReference type="RefSeq" id="WP_013158514.1">
    <property type="nucleotide sequence ID" value="NC_014212.1"/>
</dbReference>
<evidence type="ECO:0000256" key="1">
    <source>
        <dbReference type="ARBA" id="ARBA00022553"/>
    </source>
</evidence>
<evidence type="ECO:0000256" key="2">
    <source>
        <dbReference type="PROSITE-ProRule" id="PRU00169"/>
    </source>
</evidence>
<dbReference type="InterPro" id="IPR050595">
    <property type="entry name" value="Bact_response_regulator"/>
</dbReference>
<dbReference type="SMART" id="SM00448">
    <property type="entry name" value="REC"/>
    <property type="match status" value="1"/>
</dbReference>
<evidence type="ECO:0000313" key="4">
    <source>
        <dbReference type="EMBL" id="ADH63964.1"/>
    </source>
</evidence>
<sequence>MAQILVVDDDPSLRHLLDVLLSATGHQIVEAGSAVEALKFLREHTPDLIIVDVTLPDLDGISLVSRVKNVVRLKTVPVVVISGGSPDLETHAKFVGAEAFLKKPITNKALRETVGVILSKQGVVLPGKSVLTTLEDATPQLRDSLPDEERFRELWCNRKSREALLRSLKNRGWGEEQLERLREWSGAGDRVDLFDLIGHLGYGWPLLKRSERATACMNRLWDHPHADICYYLLHVYTQKGLEAMQPLDILDTPEAKDRGLGGSDKVLAKVGGLKAYLQLLDSLEDQLYSATPTPLGES</sequence>
<dbReference type="Pfam" id="PF08463">
    <property type="entry name" value="EcoEI_R_C"/>
    <property type="match status" value="1"/>
</dbReference>
<dbReference type="GO" id="GO:0006304">
    <property type="term" value="P:DNA modification"/>
    <property type="evidence" value="ECO:0007669"/>
    <property type="project" value="InterPro"/>
</dbReference>
<accession>D7BHM4</accession>
<dbReference type="OrthoDB" id="9759232at2"/>
<dbReference type="STRING" id="526227.Mesil_2092"/>
<dbReference type="KEGG" id="msv:Mesil_2092"/>
<dbReference type="PANTHER" id="PTHR44591:SF18">
    <property type="entry name" value="REGULATORY PROTEIN"/>
    <property type="match status" value="1"/>
</dbReference>
<proteinExistence type="predicted"/>
<dbReference type="GO" id="GO:0003824">
    <property type="term" value="F:catalytic activity"/>
    <property type="evidence" value="ECO:0007669"/>
    <property type="project" value="InterPro"/>
</dbReference>